<feature type="chain" id="PRO_5045559139" description="Lipoprotein" evidence="1">
    <location>
        <begin position="18"/>
        <end position="251"/>
    </location>
</feature>
<sequence length="251" mass="28466">MRTALLLCCLLCGGLLACREVPRVPPLPAVPPPADSPVQQPYPGLADEYVTDTIAEQLADSSTVGRPGRSKIGFTHFLLPDSHFVVLRYFRREGRRWRLVNEYVFPKDDVLPAAVRLEDLTGDGHKDLSYVSAVAARGGNEVRRLFVYHPGRDTLTYVKNSDDYPNLRYNRDLRCLDAFALHGASTTFFLRLRRDSLQRFASVDLGGGLTVSEYDARGNETVIFRDPKEEAQYVRYKNYKPLVVNRDRDEE</sequence>
<dbReference type="EMBL" id="BAABGY010000019">
    <property type="protein sequence ID" value="GAA4344569.1"/>
    <property type="molecule type" value="Genomic_DNA"/>
</dbReference>
<gene>
    <name evidence="2" type="ORF">GCM10023184_46060</name>
</gene>
<comment type="caution">
    <text evidence="2">The sequence shown here is derived from an EMBL/GenBank/DDBJ whole genome shotgun (WGS) entry which is preliminary data.</text>
</comment>
<evidence type="ECO:0000256" key="1">
    <source>
        <dbReference type="SAM" id="SignalP"/>
    </source>
</evidence>
<keyword evidence="3" id="KW-1185">Reference proteome</keyword>
<dbReference type="PROSITE" id="PS51257">
    <property type="entry name" value="PROKAR_LIPOPROTEIN"/>
    <property type="match status" value="1"/>
</dbReference>
<accession>A0ABP8HUA7</accession>
<feature type="signal peptide" evidence="1">
    <location>
        <begin position="1"/>
        <end position="17"/>
    </location>
</feature>
<protein>
    <recommendedName>
        <fullName evidence="4">Lipoprotein</fullName>
    </recommendedName>
</protein>
<proteinExistence type="predicted"/>
<evidence type="ECO:0008006" key="4">
    <source>
        <dbReference type="Google" id="ProtNLM"/>
    </source>
</evidence>
<dbReference type="RefSeq" id="WP_345258392.1">
    <property type="nucleotide sequence ID" value="NZ_BAABGY010000019.1"/>
</dbReference>
<dbReference type="Proteomes" id="UP001501725">
    <property type="component" value="Unassembled WGS sequence"/>
</dbReference>
<keyword evidence="1" id="KW-0732">Signal</keyword>
<reference evidence="3" key="1">
    <citation type="journal article" date="2019" name="Int. J. Syst. Evol. Microbiol.">
        <title>The Global Catalogue of Microorganisms (GCM) 10K type strain sequencing project: providing services to taxonomists for standard genome sequencing and annotation.</title>
        <authorList>
            <consortium name="The Broad Institute Genomics Platform"/>
            <consortium name="The Broad Institute Genome Sequencing Center for Infectious Disease"/>
            <person name="Wu L."/>
            <person name="Ma J."/>
        </authorList>
    </citation>
    <scope>NUCLEOTIDE SEQUENCE [LARGE SCALE GENOMIC DNA]</scope>
    <source>
        <strain evidence="3">JCM 17919</strain>
    </source>
</reference>
<organism evidence="2 3">
    <name type="scientific">Flaviaesturariibacter amylovorans</name>
    <dbReference type="NCBI Taxonomy" id="1084520"/>
    <lineage>
        <taxon>Bacteria</taxon>
        <taxon>Pseudomonadati</taxon>
        <taxon>Bacteroidota</taxon>
        <taxon>Chitinophagia</taxon>
        <taxon>Chitinophagales</taxon>
        <taxon>Chitinophagaceae</taxon>
        <taxon>Flaviaestuariibacter</taxon>
    </lineage>
</organism>
<evidence type="ECO:0000313" key="2">
    <source>
        <dbReference type="EMBL" id="GAA4344569.1"/>
    </source>
</evidence>
<evidence type="ECO:0000313" key="3">
    <source>
        <dbReference type="Proteomes" id="UP001501725"/>
    </source>
</evidence>
<name>A0ABP8HUA7_9BACT</name>